<dbReference type="EMBL" id="KN848070">
    <property type="protein sequence ID" value="KIX98812.1"/>
    <property type="molecule type" value="Genomic_DNA"/>
</dbReference>
<dbReference type="RefSeq" id="XP_016632935.1">
    <property type="nucleotide sequence ID" value="XM_016775776.1"/>
</dbReference>
<evidence type="ECO:0000256" key="1">
    <source>
        <dbReference type="SAM" id="Phobius"/>
    </source>
</evidence>
<reference evidence="2 3" key="1">
    <citation type="submission" date="2015-01" db="EMBL/GenBank/DDBJ databases">
        <title>The Genome Sequence of Fonsecaea multimorphosa CBS 102226.</title>
        <authorList>
            <consortium name="The Broad Institute Genomics Platform"/>
            <person name="Cuomo C."/>
            <person name="de Hoog S."/>
            <person name="Gorbushina A."/>
            <person name="Stielow B."/>
            <person name="Teixiera M."/>
            <person name="Abouelleil A."/>
            <person name="Chapman S.B."/>
            <person name="Priest M."/>
            <person name="Young S.K."/>
            <person name="Wortman J."/>
            <person name="Nusbaum C."/>
            <person name="Birren B."/>
        </authorList>
    </citation>
    <scope>NUCLEOTIDE SEQUENCE [LARGE SCALE GENOMIC DNA]</scope>
    <source>
        <strain evidence="2 3">CBS 102226</strain>
    </source>
</reference>
<protein>
    <submittedName>
        <fullName evidence="2">Uncharacterized protein</fullName>
    </submittedName>
</protein>
<keyword evidence="3" id="KW-1185">Reference proteome</keyword>
<keyword evidence="1" id="KW-0812">Transmembrane</keyword>
<keyword evidence="1" id="KW-1133">Transmembrane helix</keyword>
<dbReference type="Proteomes" id="UP000053411">
    <property type="component" value="Unassembled WGS sequence"/>
</dbReference>
<dbReference type="VEuPathDB" id="FungiDB:Z520_05273"/>
<keyword evidence="1" id="KW-0472">Membrane</keyword>
<organism evidence="2 3">
    <name type="scientific">Fonsecaea multimorphosa CBS 102226</name>
    <dbReference type="NCBI Taxonomy" id="1442371"/>
    <lineage>
        <taxon>Eukaryota</taxon>
        <taxon>Fungi</taxon>
        <taxon>Dikarya</taxon>
        <taxon>Ascomycota</taxon>
        <taxon>Pezizomycotina</taxon>
        <taxon>Eurotiomycetes</taxon>
        <taxon>Chaetothyriomycetidae</taxon>
        <taxon>Chaetothyriales</taxon>
        <taxon>Herpotrichiellaceae</taxon>
        <taxon>Fonsecaea</taxon>
    </lineage>
</organism>
<name>A0A0D2JZ62_9EURO</name>
<proteinExistence type="predicted"/>
<feature type="transmembrane region" description="Helical" evidence="1">
    <location>
        <begin position="25"/>
        <end position="48"/>
    </location>
</feature>
<dbReference type="OrthoDB" id="4134805at2759"/>
<dbReference type="AlphaFoldDB" id="A0A0D2JZ62"/>
<dbReference type="GeneID" id="27711019"/>
<evidence type="ECO:0000313" key="3">
    <source>
        <dbReference type="Proteomes" id="UP000053411"/>
    </source>
</evidence>
<accession>A0A0D2JZ62</accession>
<sequence>MKRGHEDVLYNAVGSNKLEPSLSKFWRFVFSVAGLNMVGAFATSWVIWSTFVINAQTDFCPGSVIGEGVAWGVAL</sequence>
<gene>
    <name evidence="2" type="ORF">Z520_05273</name>
</gene>
<evidence type="ECO:0000313" key="2">
    <source>
        <dbReference type="EMBL" id="KIX98812.1"/>
    </source>
</evidence>